<dbReference type="EMBL" id="FWZX01000012">
    <property type="protein sequence ID" value="SMF36176.1"/>
    <property type="molecule type" value="Genomic_DNA"/>
</dbReference>
<sequence length="239" mass="26171">MNPDRATTNHEPWRDAPVPAAYQGLWRRLSLIRPDGTRDATTLVLWLQTPEHHADLRIPADRPDLTGAAGLDELDIPDLLALARQEGFAGGQQYRTGQLAWRRVIDFAPSDGPPDEGIMEATGPGRFTETGLHVAYGEDWLREDGAEGPFAARVERAPFPRFLLRAGRWVALAEDRRPAPPPPGGLVERAEAAAAAGDRQALRDLLDCPISFAEIGTDGIARIRHSSHPWLEGGRLPVP</sequence>
<protein>
    <submittedName>
        <fullName evidence="1">Uncharacterized protein</fullName>
    </submittedName>
</protein>
<evidence type="ECO:0000313" key="1">
    <source>
        <dbReference type="EMBL" id="SMF36176.1"/>
    </source>
</evidence>
<keyword evidence="2" id="KW-1185">Reference proteome</keyword>
<accession>A0A1Y6BZC9</accession>
<dbReference type="STRING" id="560819.SAMN05428998_11260"/>
<evidence type="ECO:0000313" key="2">
    <source>
        <dbReference type="Proteomes" id="UP000192917"/>
    </source>
</evidence>
<dbReference type="AlphaFoldDB" id="A0A1Y6BZC9"/>
<proteinExistence type="predicted"/>
<gene>
    <name evidence="1" type="ORF">SAMN05428998_11260</name>
</gene>
<name>A0A1Y6BZC9_9PROT</name>
<organism evidence="1 2">
    <name type="scientific">Tistlia consotensis USBA 355</name>
    <dbReference type="NCBI Taxonomy" id="560819"/>
    <lineage>
        <taxon>Bacteria</taxon>
        <taxon>Pseudomonadati</taxon>
        <taxon>Pseudomonadota</taxon>
        <taxon>Alphaproteobacteria</taxon>
        <taxon>Rhodospirillales</taxon>
        <taxon>Rhodovibrionaceae</taxon>
        <taxon>Tistlia</taxon>
    </lineage>
</organism>
<dbReference type="Proteomes" id="UP000192917">
    <property type="component" value="Unassembled WGS sequence"/>
</dbReference>
<dbReference type="RefSeq" id="WP_085123595.1">
    <property type="nucleotide sequence ID" value="NZ_FWZX01000012.1"/>
</dbReference>
<reference evidence="1 2" key="1">
    <citation type="submission" date="2017-04" db="EMBL/GenBank/DDBJ databases">
        <authorList>
            <person name="Afonso C.L."/>
            <person name="Miller P.J."/>
            <person name="Scott M.A."/>
            <person name="Spackman E."/>
            <person name="Goraichik I."/>
            <person name="Dimitrov K.M."/>
            <person name="Suarez D.L."/>
            <person name="Swayne D.E."/>
        </authorList>
    </citation>
    <scope>NUCLEOTIDE SEQUENCE [LARGE SCALE GENOMIC DNA]</scope>
    <source>
        <strain evidence="1 2">USBA 355</strain>
    </source>
</reference>